<name>A0AAV5V5H8_9BILA</name>
<dbReference type="AlphaFoldDB" id="A0AAV5V5H8"/>
<feature type="non-terminal residue" evidence="1">
    <location>
        <position position="1"/>
    </location>
</feature>
<proteinExistence type="predicted"/>
<organism evidence="1 2">
    <name type="scientific">Pristionchus fissidentatus</name>
    <dbReference type="NCBI Taxonomy" id="1538716"/>
    <lineage>
        <taxon>Eukaryota</taxon>
        <taxon>Metazoa</taxon>
        <taxon>Ecdysozoa</taxon>
        <taxon>Nematoda</taxon>
        <taxon>Chromadorea</taxon>
        <taxon>Rhabditida</taxon>
        <taxon>Rhabditina</taxon>
        <taxon>Diplogasteromorpha</taxon>
        <taxon>Diplogasteroidea</taxon>
        <taxon>Neodiplogasteridae</taxon>
        <taxon>Pristionchus</taxon>
    </lineage>
</organism>
<protein>
    <recommendedName>
        <fullName evidence="3">Major surface glycoprotein</fullName>
    </recommendedName>
</protein>
<accession>A0AAV5V5H8</accession>
<sequence length="64" mass="7020">FISTAYSKENKDHCKDMLTTHCNDACSELKSDESYETTKCAKDHVLMATEAGDVTSKGKEATSL</sequence>
<gene>
    <name evidence="1" type="ORF">PFISCL1PPCAC_5092</name>
</gene>
<reference evidence="1" key="1">
    <citation type="submission" date="2023-10" db="EMBL/GenBank/DDBJ databases">
        <title>Genome assembly of Pristionchus species.</title>
        <authorList>
            <person name="Yoshida K."/>
            <person name="Sommer R.J."/>
        </authorList>
    </citation>
    <scope>NUCLEOTIDE SEQUENCE</scope>
    <source>
        <strain evidence="1">RS5133</strain>
    </source>
</reference>
<dbReference type="Proteomes" id="UP001432322">
    <property type="component" value="Unassembled WGS sequence"/>
</dbReference>
<evidence type="ECO:0008006" key="3">
    <source>
        <dbReference type="Google" id="ProtNLM"/>
    </source>
</evidence>
<feature type="non-terminal residue" evidence="1">
    <location>
        <position position="64"/>
    </location>
</feature>
<comment type="caution">
    <text evidence="1">The sequence shown here is derived from an EMBL/GenBank/DDBJ whole genome shotgun (WGS) entry which is preliminary data.</text>
</comment>
<evidence type="ECO:0000313" key="1">
    <source>
        <dbReference type="EMBL" id="GMT13795.1"/>
    </source>
</evidence>
<dbReference type="EMBL" id="BTSY01000002">
    <property type="protein sequence ID" value="GMT13795.1"/>
    <property type="molecule type" value="Genomic_DNA"/>
</dbReference>
<keyword evidence="2" id="KW-1185">Reference proteome</keyword>
<evidence type="ECO:0000313" key="2">
    <source>
        <dbReference type="Proteomes" id="UP001432322"/>
    </source>
</evidence>